<evidence type="ECO:0000313" key="6">
    <source>
        <dbReference type="EMBL" id="SEI48071.1"/>
    </source>
</evidence>
<gene>
    <name evidence="6" type="ORF">SAMN05444271_101117</name>
</gene>
<comment type="subcellular location">
    <subcellularLocation>
        <location evidence="1">Membrane</location>
        <topology evidence="1">Multi-pass membrane protein</topology>
    </subcellularLocation>
</comment>
<dbReference type="STRING" id="1073996.SAMN05444271_101117"/>
<feature type="transmembrane region" description="Helical" evidence="5">
    <location>
        <begin position="157"/>
        <end position="177"/>
    </location>
</feature>
<keyword evidence="3 5" id="KW-1133">Transmembrane helix</keyword>
<dbReference type="PANTHER" id="PTHR30520:SF2">
    <property type="entry name" value="INNER MEMBRANE PROTEIN YFDC"/>
    <property type="match status" value="1"/>
</dbReference>
<dbReference type="Proteomes" id="UP000198888">
    <property type="component" value="Unassembled WGS sequence"/>
</dbReference>
<dbReference type="InterPro" id="IPR000292">
    <property type="entry name" value="For/NO2_transpt"/>
</dbReference>
<evidence type="ECO:0000256" key="1">
    <source>
        <dbReference type="ARBA" id="ARBA00004141"/>
    </source>
</evidence>
<name>A0A1H6QWJ2_9EURY</name>
<keyword evidence="2 5" id="KW-0812">Transmembrane</keyword>
<feature type="transmembrane region" description="Helical" evidence="5">
    <location>
        <begin position="61"/>
        <end position="80"/>
    </location>
</feature>
<dbReference type="EMBL" id="FNYR01000001">
    <property type="protein sequence ID" value="SEI48071.1"/>
    <property type="molecule type" value="Genomic_DNA"/>
</dbReference>
<feature type="transmembrane region" description="Helical" evidence="5">
    <location>
        <begin position="34"/>
        <end position="54"/>
    </location>
</feature>
<dbReference type="AlphaFoldDB" id="A0A1H6QWJ2"/>
<evidence type="ECO:0000256" key="4">
    <source>
        <dbReference type="ARBA" id="ARBA00023136"/>
    </source>
</evidence>
<keyword evidence="4 5" id="KW-0472">Membrane</keyword>
<reference evidence="6 7" key="1">
    <citation type="submission" date="2016-10" db="EMBL/GenBank/DDBJ databases">
        <authorList>
            <person name="de Groot N.N."/>
        </authorList>
    </citation>
    <scope>NUCLEOTIDE SEQUENCE [LARGE SCALE GENOMIC DNA]</scope>
    <source>
        <strain evidence="6 7">DSM 22187</strain>
    </source>
</reference>
<dbReference type="OrthoDB" id="176259at2157"/>
<feature type="transmembrane region" description="Helical" evidence="5">
    <location>
        <begin position="227"/>
        <end position="252"/>
    </location>
</feature>
<dbReference type="GO" id="GO:0015499">
    <property type="term" value="F:formate transmembrane transporter activity"/>
    <property type="evidence" value="ECO:0007669"/>
    <property type="project" value="TreeGrafter"/>
</dbReference>
<protein>
    <submittedName>
        <fullName evidence="6">Formate/nitrite transporter FocA, FNT family</fullName>
    </submittedName>
</protein>
<proteinExistence type="predicted"/>
<dbReference type="RefSeq" id="WP_089670624.1">
    <property type="nucleotide sequence ID" value="NZ_CP024845.1"/>
</dbReference>
<evidence type="ECO:0000256" key="2">
    <source>
        <dbReference type="ARBA" id="ARBA00022692"/>
    </source>
</evidence>
<dbReference type="KEGG" id="hae:halTADL_1848"/>
<dbReference type="GeneID" id="35002634"/>
<evidence type="ECO:0000256" key="3">
    <source>
        <dbReference type="ARBA" id="ARBA00022989"/>
    </source>
</evidence>
<feature type="transmembrane region" description="Helical" evidence="5">
    <location>
        <begin position="111"/>
        <end position="136"/>
    </location>
</feature>
<dbReference type="PANTHER" id="PTHR30520">
    <property type="entry name" value="FORMATE TRANSPORTER-RELATED"/>
    <property type="match status" value="1"/>
</dbReference>
<organism evidence="6 7">
    <name type="scientific">Halohasta litchfieldiae</name>
    <dbReference type="NCBI Taxonomy" id="1073996"/>
    <lineage>
        <taxon>Archaea</taxon>
        <taxon>Methanobacteriati</taxon>
        <taxon>Methanobacteriota</taxon>
        <taxon>Stenosarchaea group</taxon>
        <taxon>Halobacteria</taxon>
        <taxon>Halobacteriales</taxon>
        <taxon>Haloferacaceae</taxon>
        <taxon>Halohasta</taxon>
    </lineage>
</organism>
<evidence type="ECO:0000313" key="7">
    <source>
        <dbReference type="Proteomes" id="UP000198888"/>
    </source>
</evidence>
<dbReference type="GO" id="GO:0005886">
    <property type="term" value="C:plasma membrane"/>
    <property type="evidence" value="ECO:0007669"/>
    <property type="project" value="TreeGrafter"/>
</dbReference>
<dbReference type="Pfam" id="PF01226">
    <property type="entry name" value="Form_Nir_trans"/>
    <property type="match status" value="1"/>
</dbReference>
<dbReference type="Gene3D" id="1.20.1080.10">
    <property type="entry name" value="Glycerol uptake facilitator protein"/>
    <property type="match status" value="1"/>
</dbReference>
<evidence type="ECO:0000256" key="5">
    <source>
        <dbReference type="SAM" id="Phobius"/>
    </source>
</evidence>
<accession>A0A1H6QWJ2</accession>
<keyword evidence="7" id="KW-1185">Reference proteome</keyword>
<accession>A0A2H4Q2N6</accession>
<dbReference type="InterPro" id="IPR023271">
    <property type="entry name" value="Aquaporin-like"/>
</dbReference>
<feature type="transmembrane region" description="Helical" evidence="5">
    <location>
        <begin position="189"/>
        <end position="220"/>
    </location>
</feature>
<sequence length="260" mass="26750">MPVGPTPPEIFQRAVEEGQRRLDQSTLELVSTSFIAGFTIVFGMAALGAVEALVEPQFGDAATVAGALTFGIGVVFLVVGRAELFNENFFDPVATAVDHDDAWLVGSLVRLWTLTLVFNFVGGGLFSFVVAVDGALPAGSGHALRTVAARIAGRTPLTVFASAIIGGALVSLLSFMLEAVDSVGSQITLAYSVGFLLALGPFDHVVVTGLHVFLGLLFGAQIELGQLAVVLGVGTAGNVVGGVGLVTLSHVAQVWGSEVD</sequence>